<evidence type="ECO:0000256" key="2">
    <source>
        <dbReference type="ARBA" id="ARBA00004141"/>
    </source>
</evidence>
<evidence type="ECO:0000256" key="9">
    <source>
        <dbReference type="ARBA" id="ARBA00022692"/>
    </source>
</evidence>
<dbReference type="SMR" id="A2EI91"/>
<dbReference type="GO" id="GO:0005789">
    <property type="term" value="C:endoplasmic reticulum membrane"/>
    <property type="evidence" value="ECO:0000318"/>
    <property type="project" value="GO_Central"/>
</dbReference>
<dbReference type="VEuPathDB" id="TrichDB:TVAG_430160"/>
<dbReference type="InParanoid" id="A2EI91"/>
<dbReference type="PROSITE" id="PS01315">
    <property type="entry name" value="CDS"/>
    <property type="match status" value="1"/>
</dbReference>
<dbReference type="VEuPathDB" id="TrichDB:TVAGG3_0776050"/>
<evidence type="ECO:0000256" key="3">
    <source>
        <dbReference type="ARBA" id="ARBA00005119"/>
    </source>
</evidence>
<reference evidence="18" key="1">
    <citation type="submission" date="2006-10" db="EMBL/GenBank/DDBJ databases">
        <authorList>
            <person name="Amadeo P."/>
            <person name="Zhao Q."/>
            <person name="Wortman J."/>
            <person name="Fraser-Liggett C."/>
            <person name="Carlton J."/>
        </authorList>
    </citation>
    <scope>NUCLEOTIDE SEQUENCE</scope>
    <source>
        <strain evidence="18">G3</strain>
    </source>
</reference>
<dbReference type="EMBL" id="DS113395">
    <property type="protein sequence ID" value="EAY07651.1"/>
    <property type="molecule type" value="Genomic_DNA"/>
</dbReference>
<comment type="similarity">
    <text evidence="5 16">Belongs to the CDS family.</text>
</comment>
<keyword evidence="13 17" id="KW-0472">Membrane</keyword>
<name>A2EI91_TRIV3</name>
<proteinExistence type="inferred from homology"/>
<evidence type="ECO:0000256" key="12">
    <source>
        <dbReference type="ARBA" id="ARBA00023098"/>
    </source>
</evidence>
<reference evidence="18" key="2">
    <citation type="journal article" date="2007" name="Science">
        <title>Draft genome sequence of the sexually transmitted pathogen Trichomonas vaginalis.</title>
        <authorList>
            <person name="Carlton J.M."/>
            <person name="Hirt R.P."/>
            <person name="Silva J.C."/>
            <person name="Delcher A.L."/>
            <person name="Schatz M."/>
            <person name="Zhao Q."/>
            <person name="Wortman J.R."/>
            <person name="Bidwell S.L."/>
            <person name="Alsmark U.C.M."/>
            <person name="Besteiro S."/>
            <person name="Sicheritz-Ponten T."/>
            <person name="Noel C.J."/>
            <person name="Dacks J.B."/>
            <person name="Foster P.G."/>
            <person name="Simillion C."/>
            <person name="Van de Peer Y."/>
            <person name="Miranda-Saavedra D."/>
            <person name="Barton G.J."/>
            <person name="Westrop G.D."/>
            <person name="Mueller S."/>
            <person name="Dessi D."/>
            <person name="Fiori P.L."/>
            <person name="Ren Q."/>
            <person name="Paulsen I."/>
            <person name="Zhang H."/>
            <person name="Bastida-Corcuera F.D."/>
            <person name="Simoes-Barbosa A."/>
            <person name="Brown M.T."/>
            <person name="Hayes R.D."/>
            <person name="Mukherjee M."/>
            <person name="Okumura C.Y."/>
            <person name="Schneider R."/>
            <person name="Smith A.J."/>
            <person name="Vanacova S."/>
            <person name="Villalvazo M."/>
            <person name="Haas B.J."/>
            <person name="Pertea M."/>
            <person name="Feldblyum T.V."/>
            <person name="Utterback T.R."/>
            <person name="Shu C.L."/>
            <person name="Osoegawa K."/>
            <person name="de Jong P.J."/>
            <person name="Hrdy I."/>
            <person name="Horvathova L."/>
            <person name="Zubacova Z."/>
            <person name="Dolezal P."/>
            <person name="Malik S.B."/>
            <person name="Logsdon J.M. Jr."/>
            <person name="Henze K."/>
            <person name="Gupta A."/>
            <person name="Wang C.C."/>
            <person name="Dunne R.L."/>
            <person name="Upcroft J.A."/>
            <person name="Upcroft P."/>
            <person name="White O."/>
            <person name="Salzberg S.L."/>
            <person name="Tang P."/>
            <person name="Chiu C.-H."/>
            <person name="Lee Y.-S."/>
            <person name="Embley T.M."/>
            <person name="Coombs G.H."/>
            <person name="Mottram J.C."/>
            <person name="Tachezy J."/>
            <person name="Fraser-Liggett C.M."/>
            <person name="Johnson P.J."/>
        </authorList>
    </citation>
    <scope>NUCLEOTIDE SEQUENCE [LARGE SCALE GENOMIC DNA]</scope>
    <source>
        <strain evidence="18">G3</strain>
    </source>
</reference>
<keyword evidence="7" id="KW-0444">Lipid biosynthesis</keyword>
<comment type="subcellular location">
    <subcellularLocation>
        <location evidence="2">Membrane</location>
        <topology evidence="2">Multi-pass membrane protein</topology>
    </subcellularLocation>
</comment>
<keyword evidence="8 16" id="KW-0808">Transferase</keyword>
<dbReference type="AlphaFoldDB" id="A2EI91"/>
<dbReference type="OMA" id="MPIQWHA"/>
<evidence type="ECO:0000256" key="17">
    <source>
        <dbReference type="SAM" id="Phobius"/>
    </source>
</evidence>
<feature type="transmembrane region" description="Helical" evidence="17">
    <location>
        <begin position="140"/>
        <end position="158"/>
    </location>
</feature>
<comment type="catalytic activity">
    <reaction evidence="1 16">
        <text>a 1,2-diacyl-sn-glycero-3-phosphate + CTP + H(+) = a CDP-1,2-diacyl-sn-glycerol + diphosphate</text>
        <dbReference type="Rhea" id="RHEA:16229"/>
        <dbReference type="ChEBI" id="CHEBI:15378"/>
        <dbReference type="ChEBI" id="CHEBI:33019"/>
        <dbReference type="ChEBI" id="CHEBI:37563"/>
        <dbReference type="ChEBI" id="CHEBI:58332"/>
        <dbReference type="ChEBI" id="CHEBI:58608"/>
        <dbReference type="EC" id="2.7.7.41"/>
    </reaction>
</comment>
<comment type="pathway">
    <text evidence="3 16">Phospholipid metabolism; CDP-diacylglycerol biosynthesis; CDP-diacylglycerol from sn-glycerol 3-phosphate: step 3/3.</text>
</comment>
<organism evidence="18 19">
    <name type="scientific">Trichomonas vaginalis (strain ATCC PRA-98 / G3)</name>
    <dbReference type="NCBI Taxonomy" id="412133"/>
    <lineage>
        <taxon>Eukaryota</taxon>
        <taxon>Metamonada</taxon>
        <taxon>Parabasalia</taxon>
        <taxon>Trichomonadida</taxon>
        <taxon>Trichomonadidae</taxon>
        <taxon>Trichomonas</taxon>
    </lineage>
</organism>
<dbReference type="eggNOG" id="KOG1440">
    <property type="taxonomic scope" value="Eukaryota"/>
</dbReference>
<dbReference type="STRING" id="5722.A2EI91"/>
<dbReference type="InterPro" id="IPR016720">
    <property type="entry name" value="PC_Trfase_euk"/>
</dbReference>
<dbReference type="OrthoDB" id="10260889at2759"/>
<dbReference type="InterPro" id="IPR000374">
    <property type="entry name" value="PC_trans"/>
</dbReference>
<evidence type="ECO:0000256" key="11">
    <source>
        <dbReference type="ARBA" id="ARBA00022989"/>
    </source>
</evidence>
<feature type="transmembrane region" description="Helical" evidence="17">
    <location>
        <begin position="267"/>
        <end position="289"/>
    </location>
</feature>
<keyword evidence="11 17" id="KW-1133">Transmembrane helix</keyword>
<dbReference type="KEGG" id="tva:4765545"/>
<feature type="transmembrane region" description="Helical" evidence="17">
    <location>
        <begin position="18"/>
        <end position="35"/>
    </location>
</feature>
<feature type="transmembrane region" description="Helical" evidence="17">
    <location>
        <begin position="107"/>
        <end position="128"/>
    </location>
</feature>
<keyword evidence="9 16" id="KW-0812">Transmembrane</keyword>
<dbReference type="PANTHER" id="PTHR13773">
    <property type="entry name" value="PHOSPHATIDATE CYTIDYLYLTRANSFERASE"/>
    <property type="match status" value="1"/>
</dbReference>
<evidence type="ECO:0000256" key="13">
    <source>
        <dbReference type="ARBA" id="ARBA00023136"/>
    </source>
</evidence>
<keyword evidence="12" id="KW-0443">Lipid metabolism</keyword>
<dbReference type="EC" id="2.7.7.41" evidence="6 16"/>
<evidence type="ECO:0000256" key="6">
    <source>
        <dbReference type="ARBA" id="ARBA00012487"/>
    </source>
</evidence>
<evidence type="ECO:0000256" key="5">
    <source>
        <dbReference type="ARBA" id="ARBA00010185"/>
    </source>
</evidence>
<evidence type="ECO:0000256" key="10">
    <source>
        <dbReference type="ARBA" id="ARBA00022695"/>
    </source>
</evidence>
<gene>
    <name evidence="18" type="ORF">TVAG_430160</name>
</gene>
<feature type="transmembrane region" description="Helical" evidence="17">
    <location>
        <begin position="206"/>
        <end position="231"/>
    </location>
</feature>
<dbReference type="Proteomes" id="UP000001542">
    <property type="component" value="Unassembled WGS sequence"/>
</dbReference>
<feature type="transmembrane region" description="Helical" evidence="17">
    <location>
        <begin position="80"/>
        <end position="101"/>
    </location>
</feature>
<evidence type="ECO:0000256" key="15">
    <source>
        <dbReference type="ARBA" id="ARBA00023264"/>
    </source>
</evidence>
<dbReference type="FunCoup" id="A2EI91">
    <property type="interactions" value="540"/>
</dbReference>
<dbReference type="UniPathway" id="UPA00557">
    <property type="reaction ID" value="UER00614"/>
</dbReference>
<evidence type="ECO:0000256" key="1">
    <source>
        <dbReference type="ARBA" id="ARBA00001698"/>
    </source>
</evidence>
<evidence type="ECO:0000256" key="7">
    <source>
        <dbReference type="ARBA" id="ARBA00022516"/>
    </source>
</evidence>
<comment type="pathway">
    <text evidence="4">Lipid metabolism.</text>
</comment>
<sequence>MTSKREHPPAKSSKWGDLLVRTISAVVIIGTEVLLMCIGKYPLFAELLIIEFLGFRELLHLSIEPEKEKPIGFRIKVFPYILLFAMTYLISGKTILHYFIADTLIARFHYIAVFLIVMLALFLFVTGLTPENDQYAYKRFTYAFCGAFIIGIPCNLYTKFADTSLFWFSIPIFCVVANDTAAYFCGRLFGRHQLIKLSPNKTVQGFVGALILTPLVFIGATYIAAQFPYIYCRHSKPFDFNVQCVTPKEFVPTTYEIFDKKFTILPAYIHATVIALFASLVSPFGGFFASGFKRSLGIKDFSHLIPGHGGILDRVDCQLVNCIFAYLYYITFVQ</sequence>
<dbReference type="GO" id="GO:0016024">
    <property type="term" value="P:CDP-diacylglycerol biosynthetic process"/>
    <property type="evidence" value="ECO:0007669"/>
    <property type="project" value="UniProtKB-UniPathway"/>
</dbReference>
<dbReference type="GO" id="GO:0004605">
    <property type="term" value="F:phosphatidate cytidylyltransferase activity"/>
    <property type="evidence" value="ECO:0007669"/>
    <property type="project" value="UniProtKB-EC"/>
</dbReference>
<evidence type="ECO:0000313" key="19">
    <source>
        <dbReference type="Proteomes" id="UP000001542"/>
    </source>
</evidence>
<dbReference type="PANTHER" id="PTHR13773:SF8">
    <property type="entry name" value="PHOSPHATIDATE CYTIDYLYLTRANSFERASE, PHOTORECEPTOR-SPECIFIC"/>
    <property type="match status" value="1"/>
</dbReference>
<keyword evidence="14" id="KW-0594">Phospholipid biosynthesis</keyword>
<keyword evidence="19" id="KW-1185">Reference proteome</keyword>
<feature type="transmembrane region" description="Helical" evidence="17">
    <location>
        <begin position="164"/>
        <end position="185"/>
    </location>
</feature>
<keyword evidence="15" id="KW-1208">Phospholipid metabolism</keyword>
<keyword evidence="10 16" id="KW-0548">Nucleotidyltransferase</keyword>
<dbReference type="Pfam" id="PF01148">
    <property type="entry name" value="CTP_transf_1"/>
    <property type="match status" value="1"/>
</dbReference>
<evidence type="ECO:0000256" key="16">
    <source>
        <dbReference type="RuleBase" id="RU003938"/>
    </source>
</evidence>
<evidence type="ECO:0000256" key="4">
    <source>
        <dbReference type="ARBA" id="ARBA00005189"/>
    </source>
</evidence>
<evidence type="ECO:0000313" key="18">
    <source>
        <dbReference type="EMBL" id="EAY07651.1"/>
    </source>
</evidence>
<evidence type="ECO:0000256" key="8">
    <source>
        <dbReference type="ARBA" id="ARBA00022679"/>
    </source>
</evidence>
<evidence type="ECO:0000256" key="14">
    <source>
        <dbReference type="ARBA" id="ARBA00023209"/>
    </source>
</evidence>
<accession>A2EI91</accession>
<protein>
    <recommendedName>
        <fullName evidence="6 16">Phosphatidate cytidylyltransferase</fullName>
        <ecNumber evidence="6 16">2.7.7.41</ecNumber>
    </recommendedName>
</protein>